<proteinExistence type="predicted"/>
<organism evidence="2 3">
    <name type="scientific">Paramarasmius palmivorus</name>
    <dbReference type="NCBI Taxonomy" id="297713"/>
    <lineage>
        <taxon>Eukaryota</taxon>
        <taxon>Fungi</taxon>
        <taxon>Dikarya</taxon>
        <taxon>Basidiomycota</taxon>
        <taxon>Agaricomycotina</taxon>
        <taxon>Agaricomycetes</taxon>
        <taxon>Agaricomycetidae</taxon>
        <taxon>Agaricales</taxon>
        <taxon>Marasmiineae</taxon>
        <taxon>Marasmiaceae</taxon>
        <taxon>Paramarasmius</taxon>
    </lineage>
</organism>
<accession>A0AAW0C730</accession>
<feature type="compositionally biased region" description="Basic and acidic residues" evidence="1">
    <location>
        <begin position="113"/>
        <end position="122"/>
    </location>
</feature>
<name>A0AAW0C730_9AGAR</name>
<protein>
    <submittedName>
        <fullName evidence="2">Uncharacterized protein</fullName>
    </submittedName>
</protein>
<comment type="caution">
    <text evidence="2">The sequence shown here is derived from an EMBL/GenBank/DDBJ whole genome shotgun (WGS) entry which is preliminary data.</text>
</comment>
<evidence type="ECO:0000313" key="3">
    <source>
        <dbReference type="Proteomes" id="UP001383192"/>
    </source>
</evidence>
<sequence length="160" mass="18513">MLRSKSTSALIPVGSKQPRPSKTFFNFDPKLAASLDKYSFKPAKTMAMQEVSPFTRVEDLTPPTIVLSPPPITIYEQAAQTLVEQFERDNYQWRILFDPVTDAVPIGSKRKRYHDESEQERRRAPRRKVLGWTPGDEEPEQPKQYNSAPRRRIQGWTPCH</sequence>
<feature type="region of interest" description="Disordered" evidence="1">
    <location>
        <begin position="108"/>
        <end position="160"/>
    </location>
</feature>
<evidence type="ECO:0000313" key="2">
    <source>
        <dbReference type="EMBL" id="KAK7034508.1"/>
    </source>
</evidence>
<gene>
    <name evidence="2" type="ORF">VNI00_012355</name>
</gene>
<evidence type="ECO:0000256" key="1">
    <source>
        <dbReference type="SAM" id="MobiDB-lite"/>
    </source>
</evidence>
<dbReference type="EMBL" id="JAYKXP010000057">
    <property type="protein sequence ID" value="KAK7034508.1"/>
    <property type="molecule type" value="Genomic_DNA"/>
</dbReference>
<dbReference type="AlphaFoldDB" id="A0AAW0C730"/>
<dbReference type="Proteomes" id="UP001383192">
    <property type="component" value="Unassembled WGS sequence"/>
</dbReference>
<keyword evidence="3" id="KW-1185">Reference proteome</keyword>
<reference evidence="2 3" key="1">
    <citation type="submission" date="2024-01" db="EMBL/GenBank/DDBJ databases">
        <title>A draft genome for a cacao thread blight-causing isolate of Paramarasmius palmivorus.</title>
        <authorList>
            <person name="Baruah I.K."/>
            <person name="Bukari Y."/>
            <person name="Amoako-Attah I."/>
            <person name="Meinhardt L.W."/>
            <person name="Bailey B.A."/>
            <person name="Cohen S.P."/>
        </authorList>
    </citation>
    <scope>NUCLEOTIDE SEQUENCE [LARGE SCALE GENOMIC DNA]</scope>
    <source>
        <strain evidence="2 3">GH-12</strain>
    </source>
</reference>